<comment type="catalytic activity">
    <reaction evidence="1 11">
        <text>guanosine(46) in tRNA + S-adenosyl-L-methionine = N(7)-methylguanosine(46) in tRNA + S-adenosyl-L-homocysteine</text>
        <dbReference type="Rhea" id="RHEA:42708"/>
        <dbReference type="Rhea" id="RHEA-COMP:10188"/>
        <dbReference type="Rhea" id="RHEA-COMP:10189"/>
        <dbReference type="ChEBI" id="CHEBI:57856"/>
        <dbReference type="ChEBI" id="CHEBI:59789"/>
        <dbReference type="ChEBI" id="CHEBI:74269"/>
        <dbReference type="ChEBI" id="CHEBI:74480"/>
        <dbReference type="EC" id="2.1.1.33"/>
    </reaction>
</comment>
<dbReference type="PROSITE" id="PS51625">
    <property type="entry name" value="SAM_MT_TRMB"/>
    <property type="match status" value="1"/>
</dbReference>
<feature type="binding site" evidence="11">
    <location>
        <position position="60"/>
    </location>
    <ligand>
        <name>S-adenosyl-L-methionine</name>
        <dbReference type="ChEBI" id="CHEBI:59789"/>
    </ligand>
</feature>
<evidence type="ECO:0000256" key="5">
    <source>
        <dbReference type="ARBA" id="ARBA00022679"/>
    </source>
</evidence>
<keyword evidence="3 11" id="KW-0820">tRNA-binding</keyword>
<comment type="pathway">
    <text evidence="10 11">tRNA modification; N(7)-methylguanine-tRNA biosynthesis.</text>
</comment>
<evidence type="ECO:0000313" key="12">
    <source>
        <dbReference type="EMBL" id="JAC33223.1"/>
    </source>
</evidence>
<feature type="binding site" evidence="11">
    <location>
        <begin position="116"/>
        <end position="117"/>
    </location>
    <ligand>
        <name>S-adenosyl-L-methionine</name>
        <dbReference type="ChEBI" id="CHEBI:59789"/>
    </ligand>
</feature>
<dbReference type="InterPro" id="IPR029063">
    <property type="entry name" value="SAM-dependent_MTases_sf"/>
</dbReference>
<proteinExistence type="evidence at transcript level"/>
<comment type="similarity">
    <text evidence="11">Belongs to the class I-like SAM-binding methyltransferase superfamily. TrmB family.</text>
</comment>
<dbReference type="FunFam" id="3.40.50.150:FF:000060">
    <property type="entry name" value="tRNA (guanine-N(7)-)-methyltransferase"/>
    <property type="match status" value="1"/>
</dbReference>
<dbReference type="NCBIfam" id="TIGR00091">
    <property type="entry name" value="tRNA (guanosine(46)-N7)-methyltransferase TrmB"/>
    <property type="match status" value="1"/>
</dbReference>
<dbReference type="Pfam" id="PF02390">
    <property type="entry name" value="Methyltransf_4"/>
    <property type="match status" value="1"/>
</dbReference>
<dbReference type="HAMAP" id="MF_03055">
    <property type="entry name" value="tRNA_methyltr_TrmB_euk"/>
    <property type="match status" value="1"/>
</dbReference>
<name>A0A023GJK9_AMBTT</name>
<evidence type="ECO:0000256" key="10">
    <source>
        <dbReference type="ARBA" id="ARBA00060552"/>
    </source>
</evidence>
<keyword evidence="9 11" id="KW-0539">Nucleus</keyword>
<dbReference type="GO" id="GO:0005634">
    <property type="term" value="C:nucleus"/>
    <property type="evidence" value="ECO:0007669"/>
    <property type="project" value="UniProtKB-SubCell"/>
</dbReference>
<dbReference type="PANTHER" id="PTHR23417">
    <property type="entry name" value="3-DEOXY-D-MANNO-OCTULOSONIC-ACID TRANSFERASE/TRNA GUANINE-N 7 - -METHYLTRANSFERASE"/>
    <property type="match status" value="1"/>
</dbReference>
<dbReference type="GO" id="GO:0008176">
    <property type="term" value="F:tRNA (guanine(46)-N7)-methyltransferase activity"/>
    <property type="evidence" value="ECO:0007669"/>
    <property type="project" value="UniProtKB-UniRule"/>
</dbReference>
<evidence type="ECO:0000256" key="11">
    <source>
        <dbReference type="HAMAP-Rule" id="MF_03055"/>
    </source>
</evidence>
<dbReference type="EC" id="2.1.1.33" evidence="11"/>
<dbReference type="PANTHER" id="PTHR23417:SF16">
    <property type="entry name" value="TRNA (GUANINE-N(7)-)-METHYLTRANSFERASE"/>
    <property type="match status" value="1"/>
</dbReference>
<organism evidence="12">
    <name type="scientific">Amblyomma triste</name>
    <name type="common">Neotropical tick</name>
    <dbReference type="NCBI Taxonomy" id="251400"/>
    <lineage>
        <taxon>Eukaryota</taxon>
        <taxon>Metazoa</taxon>
        <taxon>Ecdysozoa</taxon>
        <taxon>Arthropoda</taxon>
        <taxon>Chelicerata</taxon>
        <taxon>Arachnida</taxon>
        <taxon>Acari</taxon>
        <taxon>Parasitiformes</taxon>
        <taxon>Ixodida</taxon>
        <taxon>Ixodoidea</taxon>
        <taxon>Ixodidae</taxon>
        <taxon>Amblyomminae</taxon>
        <taxon>Amblyomma</taxon>
    </lineage>
</organism>
<dbReference type="UniPathway" id="UPA00989"/>
<evidence type="ECO:0000256" key="3">
    <source>
        <dbReference type="ARBA" id="ARBA00022555"/>
    </source>
</evidence>
<keyword evidence="8 11" id="KW-0694">RNA-binding</keyword>
<keyword evidence="4 11" id="KW-0489">Methyltransferase</keyword>
<feature type="binding site" evidence="11">
    <location>
        <begin position="83"/>
        <end position="84"/>
    </location>
    <ligand>
        <name>S-adenosyl-L-methionine</name>
        <dbReference type="ChEBI" id="CHEBI:59789"/>
    </ligand>
</feature>
<dbReference type="Gene3D" id="3.40.50.150">
    <property type="entry name" value="Vaccinia Virus protein VP39"/>
    <property type="match status" value="1"/>
</dbReference>
<feature type="binding site" evidence="11">
    <location>
        <begin position="214"/>
        <end position="216"/>
    </location>
    <ligand>
        <name>S-adenosyl-L-methionine</name>
        <dbReference type="ChEBI" id="CHEBI:59789"/>
    </ligand>
</feature>
<evidence type="ECO:0000256" key="9">
    <source>
        <dbReference type="ARBA" id="ARBA00023242"/>
    </source>
</evidence>
<comment type="function">
    <text evidence="11">Catalyzes the formation of N(7)-methylguanine at position 46 (m7G46) in tRNA.</text>
</comment>
<dbReference type="GO" id="GO:0000049">
    <property type="term" value="F:tRNA binding"/>
    <property type="evidence" value="ECO:0007669"/>
    <property type="project" value="UniProtKB-UniRule"/>
</dbReference>
<accession>A0A023GJK9</accession>
<dbReference type="GO" id="GO:0106143">
    <property type="term" value="C:tRNA (m7G46) methyltransferase complex"/>
    <property type="evidence" value="ECO:0007669"/>
    <property type="project" value="UniProtKB-ARBA"/>
</dbReference>
<evidence type="ECO:0000256" key="7">
    <source>
        <dbReference type="ARBA" id="ARBA00022694"/>
    </source>
</evidence>
<reference evidence="12" key="1">
    <citation type="submission" date="2014-03" db="EMBL/GenBank/DDBJ databases">
        <title>The sialotranscriptome of Amblyomma triste, Amblyomma parvum and Amblyomma cajennense ticks, uncovered by 454-based RNA-seq.</title>
        <authorList>
            <person name="Garcia G.R."/>
            <person name="Gardinassi L.G."/>
            <person name="Ribeiro J.M."/>
            <person name="Anatriello E."/>
            <person name="Ferreira B.R."/>
            <person name="Moreira H.N."/>
            <person name="Mafra C."/>
            <person name="Olegario M.M."/>
            <person name="Szabo P.J."/>
            <person name="Miranda-Santos I.K."/>
            <person name="Maruyama S.R."/>
        </authorList>
    </citation>
    <scope>NUCLEOTIDE SEQUENCE</scope>
    <source>
        <strain evidence="12">Mato Grasso do Sul</strain>
        <tissue evidence="12">Salivary glands</tissue>
    </source>
</reference>
<dbReference type="InterPro" id="IPR025763">
    <property type="entry name" value="Trm8_euk"/>
</dbReference>
<comment type="subcellular location">
    <subcellularLocation>
        <location evidence="2 11">Nucleus</location>
    </subcellularLocation>
</comment>
<dbReference type="EMBL" id="GBBM01002195">
    <property type="protein sequence ID" value="JAC33223.1"/>
    <property type="molecule type" value="mRNA"/>
</dbReference>
<dbReference type="SUPFAM" id="SSF53335">
    <property type="entry name" value="S-adenosyl-L-methionine-dependent methyltransferases"/>
    <property type="match status" value="1"/>
</dbReference>
<evidence type="ECO:0000256" key="4">
    <source>
        <dbReference type="ARBA" id="ARBA00022603"/>
    </source>
</evidence>
<dbReference type="AlphaFoldDB" id="A0A023GJK9"/>
<feature type="binding site" evidence="11">
    <location>
        <position position="136"/>
    </location>
    <ligand>
        <name>S-adenosyl-L-methionine</name>
        <dbReference type="ChEBI" id="CHEBI:59789"/>
    </ligand>
</feature>
<protein>
    <recommendedName>
        <fullName evidence="11">tRNA (guanine-N(7)-)-methyltransferase</fullName>
        <ecNumber evidence="11">2.1.1.33</ecNumber>
    </recommendedName>
    <alternativeName>
        <fullName evidence="11">tRNA (guanine(46)-N(7))-methyltransferase</fullName>
    </alternativeName>
    <alternativeName>
        <fullName evidence="11">tRNA(m7G46)-methyltransferase</fullName>
    </alternativeName>
</protein>
<keyword evidence="7 11" id="KW-0819">tRNA processing</keyword>
<evidence type="ECO:0000256" key="8">
    <source>
        <dbReference type="ARBA" id="ARBA00022884"/>
    </source>
</evidence>
<feature type="active site" evidence="11">
    <location>
        <position position="139"/>
    </location>
</feature>
<evidence type="ECO:0000256" key="6">
    <source>
        <dbReference type="ARBA" id="ARBA00022691"/>
    </source>
</evidence>
<dbReference type="InterPro" id="IPR003358">
    <property type="entry name" value="tRNA_(Gua-N-7)_MeTrfase_Trmb"/>
</dbReference>
<keyword evidence="5 11" id="KW-0808">Transferase</keyword>
<sequence>MAGESEAKLPQKRYYRQRAHSNPIADHCFNYPPCPDDMDWSEYFPQSLTGDKQVEFADVGCGYGGLLVALSPMFPDTYMVGMEIRVKVSDYVQDRIKALRVKHPGQYENIACIRTNAMKHLPNFFRKGQLSKMFFLFPDPHFKKQKHKWRIISRQLLAEYAYVLRIQGLLYTITDVKELHEWMVSHLSEHPLFEQVSEEDLKADVIVEKLYESTEEGKKVTRNSGEKYLAVFRRIEDPYIANCGQTESDCNLME</sequence>
<keyword evidence="6 11" id="KW-0949">S-adenosyl-L-methionine</keyword>
<evidence type="ECO:0000256" key="1">
    <source>
        <dbReference type="ARBA" id="ARBA00000142"/>
    </source>
</evidence>
<evidence type="ECO:0000256" key="2">
    <source>
        <dbReference type="ARBA" id="ARBA00004123"/>
    </source>
</evidence>